<dbReference type="InterPro" id="IPR056068">
    <property type="entry name" value="EMF2-like_DUF7651"/>
</dbReference>
<organism evidence="10 11">
    <name type="scientific">Kalanchoe fedtschenkoi</name>
    <name type="common">Lavender scallops</name>
    <name type="synonym">South American air plant</name>
    <dbReference type="NCBI Taxonomy" id="63787"/>
    <lineage>
        <taxon>Eukaryota</taxon>
        <taxon>Viridiplantae</taxon>
        <taxon>Streptophyta</taxon>
        <taxon>Embryophyta</taxon>
        <taxon>Tracheophyta</taxon>
        <taxon>Spermatophyta</taxon>
        <taxon>Magnoliopsida</taxon>
        <taxon>eudicotyledons</taxon>
        <taxon>Gunneridae</taxon>
        <taxon>Pentapetalae</taxon>
        <taxon>Saxifragales</taxon>
        <taxon>Crassulaceae</taxon>
        <taxon>Kalanchoe</taxon>
    </lineage>
</organism>
<evidence type="ECO:0000256" key="4">
    <source>
        <dbReference type="ARBA" id="ARBA00022833"/>
    </source>
</evidence>
<keyword evidence="3" id="KW-0863">Zinc-finger</keyword>
<evidence type="ECO:0000259" key="7">
    <source>
        <dbReference type="Pfam" id="PF09733"/>
    </source>
</evidence>
<dbReference type="Pfam" id="PF09733">
    <property type="entry name" value="VEFS-Box"/>
    <property type="match status" value="1"/>
</dbReference>
<dbReference type="EnsemblPlants" id="Kaladp0038s0005.1.v1.1">
    <property type="protein sequence ID" value="Kaladp0038s0005.1.v1.1"/>
    <property type="gene ID" value="Kaladp0038s0005.v1.1"/>
</dbReference>
<dbReference type="AlphaFoldDB" id="A0A7N0TJ33"/>
<keyword evidence="6" id="KW-0804">Transcription</keyword>
<dbReference type="Gramene" id="Kaladp0038s0005.6.v1.1">
    <property type="protein sequence ID" value="Kaladp0038s0005.6.v1.1"/>
    <property type="gene ID" value="Kaladp0038s0005.v1.1"/>
</dbReference>
<dbReference type="PANTHER" id="PTHR22597:SF22">
    <property type="entry name" value="POLYCOMB GROUP PROTEIN EMBRYONIC FLOWER 2-RELATED"/>
    <property type="match status" value="1"/>
</dbReference>
<keyword evidence="11" id="KW-1185">Reference proteome</keyword>
<feature type="domain" description="Polycomb protein SUZ12-like zinc finger" evidence="8">
    <location>
        <begin position="299"/>
        <end position="366"/>
    </location>
</feature>
<evidence type="ECO:0008006" key="12">
    <source>
        <dbReference type="Google" id="ProtNLM"/>
    </source>
</evidence>
<dbReference type="Proteomes" id="UP000594263">
    <property type="component" value="Unplaced"/>
</dbReference>
<keyword evidence="4" id="KW-0862">Zinc</keyword>
<evidence type="ECO:0000313" key="10">
    <source>
        <dbReference type="EnsemblPlants" id="Kaladp0038s0005.1.v1.1"/>
    </source>
</evidence>
<evidence type="ECO:0000256" key="6">
    <source>
        <dbReference type="ARBA" id="ARBA00023163"/>
    </source>
</evidence>
<name>A0A7N0TJ33_KALFE</name>
<dbReference type="GO" id="GO:0008270">
    <property type="term" value="F:zinc ion binding"/>
    <property type="evidence" value="ECO:0007669"/>
    <property type="project" value="UniProtKB-KW"/>
</dbReference>
<sequence>MSTMPGIPLVARESTYFPRTTSQMCRQDAHVGLSDEEEIAAQQSLSVYCKPVEFYNILKCRSERNPPHLQRCLSYKIQAKHKMRIHLTINVPEILNTSGEALNLFPLCVLLGRRAFDDAVGKDSHDYHNSEYYFSRLCMLKSSKSQGKFVLPEVMKFAEEARSGSLDLLFVCRAVEESHPFNGTASPDSLMVGDGYSLYGKLSLDLLFSSWERSQSWISHQAAEMTSVADLYSSFLKWDCTNESKKIVVQIMNESAKLQIQANISAVAVGSKERSSYDACSLNSIPGHSSARIMRLRAGNVIFNYRYYNDKLQKTEVTEDFRCPFCLVKCASFKGLRCHLPASHDLFNFDFWVNEDHQAVNISVKADKWGDEILEEEADPKQQTFFFRSRSLKRRRRRVIAQNGSDMRPSIYKRQISSLANGSYVTGASSATVVSYEDLESVQSGTMLQFIKTPKLHVDRSDSRYRTLLHRREFFHSQRAQPMERSQVLCEEDSEDDVDDYISDLEDRRMLDDFVDVTTDEKQLMHMWNSFVRKQRVLADGHVPWACEAFSNLHKNELASVPALKMCWKLFLIKLWNHGLLDARTMNSCNLNLEQCETARV</sequence>
<dbReference type="GO" id="GO:0031490">
    <property type="term" value="F:chromatin DNA binding"/>
    <property type="evidence" value="ECO:0007669"/>
    <property type="project" value="TreeGrafter"/>
</dbReference>
<dbReference type="EnsemblPlants" id="Kaladp0038s0005.6.v1.1">
    <property type="protein sequence ID" value="Kaladp0038s0005.6.v1.1"/>
    <property type="gene ID" value="Kaladp0038s0005.v1.1"/>
</dbReference>
<dbReference type="CDD" id="cd21749">
    <property type="entry name" value="ZnB-Zn_EMF2-like"/>
    <property type="match status" value="1"/>
</dbReference>
<dbReference type="InterPro" id="IPR019135">
    <property type="entry name" value="Polycomb_protein_VEFS-Box"/>
</dbReference>
<evidence type="ECO:0000259" key="8">
    <source>
        <dbReference type="Pfam" id="PF23320"/>
    </source>
</evidence>
<dbReference type="OMA" id="ASHDLFH"/>
<reference evidence="10" key="1">
    <citation type="submission" date="2021-01" db="UniProtKB">
        <authorList>
            <consortium name="EnsemblPlants"/>
        </authorList>
    </citation>
    <scope>IDENTIFICATION</scope>
</reference>
<dbReference type="GO" id="GO:0005634">
    <property type="term" value="C:nucleus"/>
    <property type="evidence" value="ECO:0007669"/>
    <property type="project" value="UniProtKB-ARBA"/>
</dbReference>
<evidence type="ECO:0000259" key="9">
    <source>
        <dbReference type="Pfam" id="PF24663"/>
    </source>
</evidence>
<keyword evidence="2" id="KW-0479">Metal-binding</keyword>
<dbReference type="PANTHER" id="PTHR22597">
    <property type="entry name" value="POLYCOMB GROUP PROTEIN"/>
    <property type="match status" value="1"/>
</dbReference>
<dbReference type="Pfam" id="PF23320">
    <property type="entry name" value="Zn_SUZ12"/>
    <property type="match status" value="1"/>
</dbReference>
<keyword evidence="5" id="KW-0805">Transcription regulation</keyword>
<comment type="similarity">
    <text evidence="1">Belongs to the VEFS (VRN2-EMF2-FIS2-SU(Z)12) family.</text>
</comment>
<dbReference type="CDD" id="cd21553">
    <property type="entry name" value="VEFS-box_EMF2-like"/>
    <property type="match status" value="1"/>
</dbReference>
<dbReference type="Pfam" id="PF24663">
    <property type="entry name" value="DUF7651"/>
    <property type="match status" value="1"/>
</dbReference>
<proteinExistence type="inferred from homology"/>
<evidence type="ECO:0000256" key="1">
    <source>
        <dbReference type="ARBA" id="ARBA00007416"/>
    </source>
</evidence>
<feature type="domain" description="DUF7651" evidence="9">
    <location>
        <begin position="74"/>
        <end position="272"/>
    </location>
</feature>
<evidence type="ECO:0000313" key="11">
    <source>
        <dbReference type="Proteomes" id="UP000594263"/>
    </source>
</evidence>
<feature type="domain" description="Polycomb protein VEFS-Box" evidence="7">
    <location>
        <begin position="467"/>
        <end position="586"/>
    </location>
</feature>
<evidence type="ECO:0000256" key="2">
    <source>
        <dbReference type="ARBA" id="ARBA00022723"/>
    </source>
</evidence>
<evidence type="ECO:0000256" key="3">
    <source>
        <dbReference type="ARBA" id="ARBA00022771"/>
    </source>
</evidence>
<protein>
    <recommendedName>
        <fullName evidence="12">Embryonic flower 2</fullName>
    </recommendedName>
</protein>
<dbReference type="Gramene" id="Kaladp0038s0005.1.v1.1">
    <property type="protein sequence ID" value="Kaladp0038s0005.1.v1.1"/>
    <property type="gene ID" value="Kaladp0038s0005.v1.1"/>
</dbReference>
<evidence type="ECO:0000256" key="5">
    <source>
        <dbReference type="ARBA" id="ARBA00023015"/>
    </source>
</evidence>
<dbReference type="InterPro" id="IPR057540">
    <property type="entry name" value="Znf_SUZ12"/>
</dbReference>
<accession>A0A7N0TJ33</accession>